<evidence type="ECO:0000256" key="1">
    <source>
        <dbReference type="ARBA" id="ARBA00011245"/>
    </source>
</evidence>
<dbReference type="EMBL" id="FTOE01000001">
    <property type="protein sequence ID" value="SIS40235.1"/>
    <property type="molecule type" value="Genomic_DNA"/>
</dbReference>
<keyword evidence="2" id="KW-0813">Transport</keyword>
<dbReference type="Gene3D" id="2.50.20.10">
    <property type="entry name" value="Lipoprotein localisation LolA/LolB/LppX"/>
    <property type="match status" value="1"/>
</dbReference>
<evidence type="ECO:0000256" key="5">
    <source>
        <dbReference type="SAM" id="SignalP"/>
    </source>
</evidence>
<dbReference type="CDD" id="cd16325">
    <property type="entry name" value="LolA"/>
    <property type="match status" value="1"/>
</dbReference>
<dbReference type="RefSeq" id="WP_054339723.1">
    <property type="nucleotide sequence ID" value="NZ_FTOE01000001.1"/>
</dbReference>
<dbReference type="GO" id="GO:0015031">
    <property type="term" value="P:protein transport"/>
    <property type="evidence" value="ECO:0007669"/>
    <property type="project" value="UniProtKB-KW"/>
</dbReference>
<dbReference type="STRING" id="619304.SAMN05421760_10190"/>
<feature type="chain" id="PRO_5009942831" description="Outer membrane lipoprotein carrier protein LolA" evidence="5">
    <location>
        <begin position="18"/>
        <end position="197"/>
    </location>
</feature>
<comment type="subunit">
    <text evidence="1">Monomer.</text>
</comment>
<evidence type="ECO:0008006" key="8">
    <source>
        <dbReference type="Google" id="ProtNLM"/>
    </source>
</evidence>
<evidence type="ECO:0000256" key="3">
    <source>
        <dbReference type="ARBA" id="ARBA00022729"/>
    </source>
</evidence>
<name>A0A1N7IT09_9GAMM</name>
<keyword evidence="4" id="KW-0653">Protein transport</keyword>
<dbReference type="AlphaFoldDB" id="A0A1N7IT09"/>
<dbReference type="SUPFAM" id="SSF89392">
    <property type="entry name" value="Prokaryotic lipoproteins and lipoprotein localization factors"/>
    <property type="match status" value="1"/>
</dbReference>
<keyword evidence="7" id="KW-1185">Reference proteome</keyword>
<sequence>MKRFLLLLLLAPLTSHADLTFTQLEAITQTPETLSGHFVQEKYLSALDASLESSGEFRYLRNQSIQWITREPIQNELLMTPTSLVNTQGAQEVMRLDTSATPALKVISHLFFSVLTAEWQQLSRYFTLTGSLTQTLNNTRTDTPEGGQWHAELLPIDPTIKHVVSKVELNGSQLLREIILHEPGGDRTLIRFDHLTP</sequence>
<dbReference type="OrthoDB" id="6372173at2"/>
<organism evidence="6 7">
    <name type="scientific">Neptunomonas antarctica</name>
    <dbReference type="NCBI Taxonomy" id="619304"/>
    <lineage>
        <taxon>Bacteria</taxon>
        <taxon>Pseudomonadati</taxon>
        <taxon>Pseudomonadota</taxon>
        <taxon>Gammaproteobacteria</taxon>
        <taxon>Oceanospirillales</taxon>
        <taxon>Oceanospirillaceae</taxon>
        <taxon>Neptunomonas</taxon>
    </lineage>
</organism>
<evidence type="ECO:0000313" key="7">
    <source>
        <dbReference type="Proteomes" id="UP000185999"/>
    </source>
</evidence>
<feature type="signal peptide" evidence="5">
    <location>
        <begin position="1"/>
        <end position="17"/>
    </location>
</feature>
<proteinExistence type="predicted"/>
<gene>
    <name evidence="6" type="ORF">SAMN05421760_10190</name>
</gene>
<dbReference type="Proteomes" id="UP000185999">
    <property type="component" value="Unassembled WGS sequence"/>
</dbReference>
<evidence type="ECO:0000256" key="4">
    <source>
        <dbReference type="ARBA" id="ARBA00022927"/>
    </source>
</evidence>
<dbReference type="InterPro" id="IPR004564">
    <property type="entry name" value="OM_lipoprot_carrier_LolA-like"/>
</dbReference>
<protein>
    <recommendedName>
        <fullName evidence="8">Outer membrane lipoprotein carrier protein LolA</fullName>
    </recommendedName>
</protein>
<evidence type="ECO:0000313" key="6">
    <source>
        <dbReference type="EMBL" id="SIS40235.1"/>
    </source>
</evidence>
<accession>A0A1N7IT09</accession>
<evidence type="ECO:0000256" key="2">
    <source>
        <dbReference type="ARBA" id="ARBA00022448"/>
    </source>
</evidence>
<dbReference type="InterPro" id="IPR029046">
    <property type="entry name" value="LolA/LolB/LppX"/>
</dbReference>
<keyword evidence="3 5" id="KW-0732">Signal</keyword>
<reference evidence="7" key="1">
    <citation type="submission" date="2017-01" db="EMBL/GenBank/DDBJ databases">
        <authorList>
            <person name="Varghese N."/>
            <person name="Submissions S."/>
        </authorList>
    </citation>
    <scope>NUCLEOTIDE SEQUENCE [LARGE SCALE GENOMIC DNA]</scope>
    <source>
        <strain evidence="7">DSM 22306</strain>
    </source>
</reference>